<dbReference type="Gene3D" id="3.10.450.50">
    <property type="match status" value="1"/>
</dbReference>
<proteinExistence type="predicted"/>
<feature type="compositionally biased region" description="Acidic residues" evidence="1">
    <location>
        <begin position="275"/>
        <end position="291"/>
    </location>
</feature>
<dbReference type="HOGENOM" id="CLU_479092_0_0_1"/>
<feature type="compositionally biased region" description="Pro residues" evidence="1">
    <location>
        <begin position="251"/>
        <end position="264"/>
    </location>
</feature>
<feature type="region of interest" description="Disordered" evidence="1">
    <location>
        <begin position="1"/>
        <end position="77"/>
    </location>
</feature>
<accession>D8Q2W1</accession>
<evidence type="ECO:0008006" key="4">
    <source>
        <dbReference type="Google" id="ProtNLM"/>
    </source>
</evidence>
<dbReference type="AlphaFoldDB" id="D8Q2W1"/>
<dbReference type="eggNOG" id="ENOG502TKHV">
    <property type="taxonomic scope" value="Eukaryota"/>
</dbReference>
<sequence>MRPANALLAHSSRESPAGGLSQPRARPLPVHVATSATSNGKSGHDSHDLSFDSRKPTNLRQRSPSEESDEIQIIEPPPKRVKVAEPAVATNPIPPLAGPSRDVQHTARIDDPGSVKVIKQESISAPLDTRTIMAIKEEQRSPSPLEPQPRAATSGTIRFHPLPPSCTHADTNYKRNRSYWARDQWNTVLKRNPGLQKRHAMIRDDGLAIDWTSPVPVWTDTLEPVTLDPREHSDDEEDAEDSQQEDDDVPILPPPSKPAKPPTPEIIDVDALPSDVDDNDGGENDEEEDESAYNYEEGGAYGIEDDVEYRDEAQGDSESDDQEDAITELEEECDVEGFREPPSSPINDLPTEEDAFASMLASTSRTQEEPTANHAADSLAKLRAQRRREMQQLTEGFISRYIQTFERDRELLAGAYASYAQFSVRTHARDASGAALVEQFSRSSPAKPGSVLTAMDIPRVIGRAEVMDAIRELGPHTYFPRGKKFDLDCDHVFLANVDGSGDVLLSFYGEVVLLNEKGIPTEDRLSIDQTMLLREVSGEQDDDESWPMVIVSHQMIVKDVPWRRDLDDW</sequence>
<evidence type="ECO:0000313" key="2">
    <source>
        <dbReference type="EMBL" id="EFI98196.1"/>
    </source>
</evidence>
<dbReference type="Proteomes" id="UP000007431">
    <property type="component" value="Unassembled WGS sequence"/>
</dbReference>
<dbReference type="VEuPathDB" id="FungiDB:SCHCODRAFT_02617448"/>
<organism evidence="3">
    <name type="scientific">Schizophyllum commune (strain H4-8 / FGSC 9210)</name>
    <name type="common">Split gill fungus</name>
    <dbReference type="NCBI Taxonomy" id="578458"/>
    <lineage>
        <taxon>Eukaryota</taxon>
        <taxon>Fungi</taxon>
        <taxon>Dikarya</taxon>
        <taxon>Basidiomycota</taxon>
        <taxon>Agaricomycotina</taxon>
        <taxon>Agaricomycetes</taxon>
        <taxon>Agaricomycetidae</taxon>
        <taxon>Agaricales</taxon>
        <taxon>Schizophyllaceae</taxon>
        <taxon>Schizophyllum</taxon>
    </lineage>
</organism>
<dbReference type="EMBL" id="GL377305">
    <property type="protein sequence ID" value="EFI98196.1"/>
    <property type="molecule type" value="Genomic_DNA"/>
</dbReference>
<evidence type="ECO:0000313" key="3">
    <source>
        <dbReference type="Proteomes" id="UP000007431"/>
    </source>
</evidence>
<gene>
    <name evidence="2" type="ORF">SCHCODRAFT_256727</name>
</gene>
<name>D8Q2W1_SCHCM</name>
<feature type="compositionally biased region" description="Acidic residues" evidence="1">
    <location>
        <begin position="234"/>
        <end position="249"/>
    </location>
</feature>
<keyword evidence="3" id="KW-1185">Reference proteome</keyword>
<dbReference type="InParanoid" id="D8Q2W1"/>
<reference evidence="2 3" key="1">
    <citation type="journal article" date="2010" name="Nat. Biotechnol.">
        <title>Genome sequence of the model mushroom Schizophyllum commune.</title>
        <authorList>
            <person name="Ohm R.A."/>
            <person name="de Jong J.F."/>
            <person name="Lugones L.G."/>
            <person name="Aerts A."/>
            <person name="Kothe E."/>
            <person name="Stajich J.E."/>
            <person name="de Vries R.P."/>
            <person name="Record E."/>
            <person name="Levasseur A."/>
            <person name="Baker S.E."/>
            <person name="Bartholomew K.A."/>
            <person name="Coutinho P.M."/>
            <person name="Erdmann S."/>
            <person name="Fowler T.J."/>
            <person name="Gathman A.C."/>
            <person name="Lombard V."/>
            <person name="Henrissat B."/>
            <person name="Knabe N."/>
            <person name="Kuees U."/>
            <person name="Lilly W.W."/>
            <person name="Lindquist E."/>
            <person name="Lucas S."/>
            <person name="Magnuson J.K."/>
            <person name="Piumi F."/>
            <person name="Raudaskoski M."/>
            <person name="Salamov A."/>
            <person name="Schmutz J."/>
            <person name="Schwarze F.W.M.R."/>
            <person name="vanKuyk P.A."/>
            <person name="Horton J.S."/>
            <person name="Grigoriev I.V."/>
            <person name="Woesten H.A.B."/>
        </authorList>
    </citation>
    <scope>NUCLEOTIDE SEQUENCE [LARGE SCALE GENOMIC DNA]</scope>
    <source>
        <strain evidence="3">H4-8 / FGSC 9210</strain>
    </source>
</reference>
<feature type="region of interest" description="Disordered" evidence="1">
    <location>
        <begin position="222"/>
        <end position="301"/>
    </location>
</feature>
<protein>
    <recommendedName>
        <fullName evidence="4">NTF2 domain-containing protein</fullName>
    </recommendedName>
</protein>
<evidence type="ECO:0000256" key="1">
    <source>
        <dbReference type="SAM" id="MobiDB-lite"/>
    </source>
</evidence>
<dbReference type="OMA" id="HAVAPWN"/>
<feature type="region of interest" description="Disordered" evidence="1">
    <location>
        <begin position="138"/>
        <end position="170"/>
    </location>
</feature>
<feature type="compositionally biased region" description="Basic and acidic residues" evidence="1">
    <location>
        <begin position="42"/>
        <end position="55"/>
    </location>
</feature>